<accession>A0ABS4NW42</accession>
<dbReference type="RefSeq" id="WP_209876758.1">
    <property type="nucleotide sequence ID" value="NZ_JAGGLV010000016.1"/>
</dbReference>
<proteinExistence type="predicted"/>
<protein>
    <recommendedName>
        <fullName evidence="4">PEP-utilising enzyme C-terminal domain-containing protein</fullName>
    </recommendedName>
</protein>
<evidence type="ECO:0000256" key="1">
    <source>
        <dbReference type="SAM" id="MobiDB-lite"/>
    </source>
</evidence>
<evidence type="ECO:0000313" key="3">
    <source>
        <dbReference type="Proteomes" id="UP000773462"/>
    </source>
</evidence>
<dbReference type="EMBL" id="JAGGLV010000016">
    <property type="protein sequence ID" value="MBP2114287.1"/>
    <property type="molecule type" value="Genomic_DNA"/>
</dbReference>
<sequence>MKVERQQNEGPKYEEHPFQSDPGGRAAGAEMSQSASVASAAAEFLAEGDRRKSNVSTSRTYIRRPGERQAFLVLREGRGDGTVRREPPGVYPAGPCLIRGEEWLHEPELSALYSRWMSCGDEEPVQAERILQRIYHRLRAAAADLLESADGVWAAVTLPYTAELAARPDRLATLQDAQLGALFAAALHSQRLGGDSRIDLLAPYPASLEEFAAQREFIEGVAEQTLGHAYAAACRIGALLAPDVGPAAAGEIARIADFLVLDGAAEEAAPGENAAEGFAQAAAGVLAAVRRVRPAAAVLAAGAPAAYALADLYEIGLSGVFCGAAQRTDALLRAACLTWIARQEHPDAAAGGWQ</sequence>
<evidence type="ECO:0008006" key="4">
    <source>
        <dbReference type="Google" id="ProtNLM"/>
    </source>
</evidence>
<evidence type="ECO:0000313" key="2">
    <source>
        <dbReference type="EMBL" id="MBP2114287.1"/>
    </source>
</evidence>
<reference evidence="2 3" key="1">
    <citation type="submission" date="2021-03" db="EMBL/GenBank/DDBJ databases">
        <title>Genomic Encyclopedia of Type Strains, Phase IV (KMG-IV): sequencing the most valuable type-strain genomes for metagenomic binning, comparative biology and taxonomic classification.</title>
        <authorList>
            <person name="Goeker M."/>
        </authorList>
    </citation>
    <scope>NUCLEOTIDE SEQUENCE [LARGE SCALE GENOMIC DNA]</scope>
    <source>
        <strain evidence="2 3">DSM 101953</strain>
    </source>
</reference>
<dbReference type="Proteomes" id="UP000773462">
    <property type="component" value="Unassembled WGS sequence"/>
</dbReference>
<organism evidence="2 3">
    <name type="scientific">Paenibacillus silagei</name>
    <dbReference type="NCBI Taxonomy" id="1670801"/>
    <lineage>
        <taxon>Bacteria</taxon>
        <taxon>Bacillati</taxon>
        <taxon>Bacillota</taxon>
        <taxon>Bacilli</taxon>
        <taxon>Bacillales</taxon>
        <taxon>Paenibacillaceae</taxon>
        <taxon>Paenibacillus</taxon>
    </lineage>
</organism>
<name>A0ABS4NW42_9BACL</name>
<gene>
    <name evidence="2" type="ORF">J2Z70_004453</name>
</gene>
<comment type="caution">
    <text evidence="2">The sequence shown here is derived from an EMBL/GenBank/DDBJ whole genome shotgun (WGS) entry which is preliminary data.</text>
</comment>
<keyword evidence="3" id="KW-1185">Reference proteome</keyword>
<feature type="region of interest" description="Disordered" evidence="1">
    <location>
        <begin position="1"/>
        <end position="60"/>
    </location>
</feature>
<feature type="compositionally biased region" description="Low complexity" evidence="1">
    <location>
        <begin position="29"/>
        <end position="45"/>
    </location>
</feature>
<feature type="compositionally biased region" description="Basic and acidic residues" evidence="1">
    <location>
        <begin position="1"/>
        <end position="18"/>
    </location>
</feature>